<dbReference type="RefSeq" id="WP_266062415.1">
    <property type="nucleotide sequence ID" value="NZ_JAPKFM010000015.1"/>
</dbReference>
<organism evidence="5 6">
    <name type="scientific">Gordonia aquimaris</name>
    <dbReference type="NCBI Taxonomy" id="2984863"/>
    <lineage>
        <taxon>Bacteria</taxon>
        <taxon>Bacillati</taxon>
        <taxon>Actinomycetota</taxon>
        <taxon>Actinomycetes</taxon>
        <taxon>Mycobacteriales</taxon>
        <taxon>Gordoniaceae</taxon>
        <taxon>Gordonia</taxon>
    </lineage>
</organism>
<evidence type="ECO:0000256" key="2">
    <source>
        <dbReference type="ARBA" id="ARBA00023125"/>
    </source>
</evidence>
<dbReference type="AlphaFoldDB" id="A0A9X3D7V9"/>
<evidence type="ECO:0000256" key="3">
    <source>
        <dbReference type="ARBA" id="ARBA00023163"/>
    </source>
</evidence>
<dbReference type="PRINTS" id="PR00032">
    <property type="entry name" value="HTHARAC"/>
</dbReference>
<accession>A0A9X3D7V9</accession>
<dbReference type="InterPro" id="IPR020449">
    <property type="entry name" value="Tscrpt_reg_AraC-type_HTH"/>
</dbReference>
<dbReference type="PROSITE" id="PS01124">
    <property type="entry name" value="HTH_ARAC_FAMILY_2"/>
    <property type="match status" value="1"/>
</dbReference>
<dbReference type="Proteomes" id="UP001143347">
    <property type="component" value="Unassembled WGS sequence"/>
</dbReference>
<dbReference type="SUPFAM" id="SSF46689">
    <property type="entry name" value="Homeodomain-like"/>
    <property type="match status" value="2"/>
</dbReference>
<comment type="caution">
    <text evidence="5">The sequence shown here is derived from an EMBL/GenBank/DDBJ whole genome shotgun (WGS) entry which is preliminary data.</text>
</comment>
<dbReference type="GO" id="GO:0003700">
    <property type="term" value="F:DNA-binding transcription factor activity"/>
    <property type="evidence" value="ECO:0007669"/>
    <property type="project" value="InterPro"/>
</dbReference>
<proteinExistence type="predicted"/>
<dbReference type="SMART" id="SM00342">
    <property type="entry name" value="HTH_ARAC"/>
    <property type="match status" value="1"/>
</dbReference>
<name>A0A9X3D7V9_9ACTN</name>
<dbReference type="PROSITE" id="PS00041">
    <property type="entry name" value="HTH_ARAC_FAMILY_1"/>
    <property type="match status" value="1"/>
</dbReference>
<evidence type="ECO:0000313" key="6">
    <source>
        <dbReference type="Proteomes" id="UP001143347"/>
    </source>
</evidence>
<dbReference type="PANTHER" id="PTHR46796">
    <property type="entry name" value="HTH-TYPE TRANSCRIPTIONAL ACTIVATOR RHAS-RELATED"/>
    <property type="match status" value="1"/>
</dbReference>
<keyword evidence="6" id="KW-1185">Reference proteome</keyword>
<evidence type="ECO:0000259" key="4">
    <source>
        <dbReference type="PROSITE" id="PS01124"/>
    </source>
</evidence>
<dbReference type="InterPro" id="IPR050204">
    <property type="entry name" value="AraC_XylS_family_regulators"/>
</dbReference>
<dbReference type="GO" id="GO:0043565">
    <property type="term" value="F:sequence-specific DNA binding"/>
    <property type="evidence" value="ECO:0007669"/>
    <property type="project" value="InterPro"/>
</dbReference>
<dbReference type="InterPro" id="IPR009057">
    <property type="entry name" value="Homeodomain-like_sf"/>
</dbReference>
<sequence length="154" mass="16902">MFTPCEDENRRLLRARDAIDRHYAEPLDVPTLARIAVMSPAHFSRRFRTVFGETPHRYLQRRRIERACALLREGSLSVTDVGLAVGYDSLGTFSRTFASIIGRSPSVYRSAWSGVAGVTSAQVPACFVRAWTRPAALSSFGEASAPTSSVVSPP</sequence>
<dbReference type="InterPro" id="IPR018060">
    <property type="entry name" value="HTH_AraC"/>
</dbReference>
<keyword evidence="2" id="KW-0238">DNA-binding</keyword>
<feature type="domain" description="HTH araC/xylS-type" evidence="4">
    <location>
        <begin position="13"/>
        <end position="111"/>
    </location>
</feature>
<keyword evidence="3" id="KW-0804">Transcription</keyword>
<reference evidence="5" key="1">
    <citation type="submission" date="2022-10" db="EMBL/GenBank/DDBJ databases">
        <title>WGS of marine actinomycetes from Thailand.</title>
        <authorList>
            <person name="Thawai C."/>
        </authorList>
    </citation>
    <scope>NUCLEOTIDE SEQUENCE</scope>
    <source>
        <strain evidence="5">SW21</strain>
    </source>
</reference>
<dbReference type="EMBL" id="JAPKFM010000015">
    <property type="protein sequence ID" value="MCX2965311.1"/>
    <property type="molecule type" value="Genomic_DNA"/>
</dbReference>
<dbReference type="Pfam" id="PF12833">
    <property type="entry name" value="HTH_18"/>
    <property type="match status" value="1"/>
</dbReference>
<keyword evidence="1" id="KW-0805">Transcription regulation</keyword>
<evidence type="ECO:0000313" key="5">
    <source>
        <dbReference type="EMBL" id="MCX2965311.1"/>
    </source>
</evidence>
<gene>
    <name evidence="5" type="ORF">OSB52_14520</name>
</gene>
<evidence type="ECO:0000256" key="1">
    <source>
        <dbReference type="ARBA" id="ARBA00023015"/>
    </source>
</evidence>
<protein>
    <submittedName>
        <fullName evidence="5">AraC family transcriptional regulator</fullName>
    </submittedName>
</protein>
<dbReference type="InterPro" id="IPR018062">
    <property type="entry name" value="HTH_AraC-typ_CS"/>
</dbReference>
<dbReference type="Gene3D" id="1.10.10.60">
    <property type="entry name" value="Homeodomain-like"/>
    <property type="match status" value="2"/>
</dbReference>